<dbReference type="InterPro" id="IPR018060">
    <property type="entry name" value="HTH_AraC"/>
</dbReference>
<evidence type="ECO:0000313" key="5">
    <source>
        <dbReference type="EMBL" id="BDD08278.1"/>
    </source>
</evidence>
<keyword evidence="1" id="KW-0805">Transcription regulation</keyword>
<dbReference type="PROSITE" id="PS01124">
    <property type="entry name" value="HTH_ARAC_FAMILY_2"/>
    <property type="match status" value="1"/>
</dbReference>
<dbReference type="SMART" id="SM00871">
    <property type="entry name" value="AraC_E_bind"/>
    <property type="match status" value="1"/>
</dbReference>
<keyword evidence="2" id="KW-0238">DNA-binding</keyword>
<dbReference type="SUPFAM" id="SSF55136">
    <property type="entry name" value="Probable bacterial effector-binding domain"/>
    <property type="match status" value="1"/>
</dbReference>
<evidence type="ECO:0000256" key="2">
    <source>
        <dbReference type="ARBA" id="ARBA00023125"/>
    </source>
</evidence>
<dbReference type="Gene3D" id="3.20.80.10">
    <property type="entry name" value="Regulatory factor, effector binding domain"/>
    <property type="match status" value="1"/>
</dbReference>
<dbReference type="InterPro" id="IPR009057">
    <property type="entry name" value="Homeodomain-like_sf"/>
</dbReference>
<dbReference type="SUPFAM" id="SSF46689">
    <property type="entry name" value="Homeodomain-like"/>
    <property type="match status" value="2"/>
</dbReference>
<dbReference type="InterPro" id="IPR011256">
    <property type="entry name" value="Reg_factor_effector_dom_sf"/>
</dbReference>
<evidence type="ECO:0000256" key="1">
    <source>
        <dbReference type="ARBA" id="ARBA00023015"/>
    </source>
</evidence>
<keyword evidence="6" id="KW-1185">Reference proteome</keyword>
<dbReference type="GO" id="GO:0003700">
    <property type="term" value="F:DNA-binding transcription factor activity"/>
    <property type="evidence" value="ECO:0007669"/>
    <property type="project" value="InterPro"/>
</dbReference>
<dbReference type="InterPro" id="IPR029442">
    <property type="entry name" value="GyrI-like"/>
</dbReference>
<dbReference type="SMART" id="SM00342">
    <property type="entry name" value="HTH_ARAC"/>
    <property type="match status" value="1"/>
</dbReference>
<dbReference type="Pfam" id="PF12833">
    <property type="entry name" value="HTH_18"/>
    <property type="match status" value="1"/>
</dbReference>
<evidence type="ECO:0000256" key="3">
    <source>
        <dbReference type="ARBA" id="ARBA00023163"/>
    </source>
</evidence>
<dbReference type="KEGG" id="fax:FUAX_07100"/>
<dbReference type="InterPro" id="IPR050908">
    <property type="entry name" value="SmbC-like"/>
</dbReference>
<protein>
    <submittedName>
        <fullName evidence="5">AraC family transcriptional regulator</fullName>
    </submittedName>
</protein>
<name>A0AAU9CEL0_9BACT</name>
<evidence type="ECO:0000259" key="4">
    <source>
        <dbReference type="PROSITE" id="PS01124"/>
    </source>
</evidence>
<dbReference type="EMBL" id="AP025314">
    <property type="protein sequence ID" value="BDD08278.1"/>
    <property type="molecule type" value="Genomic_DNA"/>
</dbReference>
<proteinExistence type="predicted"/>
<evidence type="ECO:0000313" key="6">
    <source>
        <dbReference type="Proteomes" id="UP001348817"/>
    </source>
</evidence>
<dbReference type="InterPro" id="IPR010499">
    <property type="entry name" value="AraC_E-bd"/>
</dbReference>
<dbReference type="GO" id="GO:0043565">
    <property type="term" value="F:sequence-specific DNA binding"/>
    <property type="evidence" value="ECO:0007669"/>
    <property type="project" value="InterPro"/>
</dbReference>
<dbReference type="PANTHER" id="PTHR40055">
    <property type="entry name" value="TRANSCRIPTIONAL REGULATOR YGIV-RELATED"/>
    <property type="match status" value="1"/>
</dbReference>
<accession>A0AAU9CEL0</accession>
<dbReference type="AlphaFoldDB" id="A0AAU9CEL0"/>
<dbReference type="InterPro" id="IPR018062">
    <property type="entry name" value="HTH_AraC-typ_CS"/>
</dbReference>
<dbReference type="PRINTS" id="PR00032">
    <property type="entry name" value="HTHARAC"/>
</dbReference>
<dbReference type="RefSeq" id="WP_338393546.1">
    <property type="nucleotide sequence ID" value="NZ_AP025314.1"/>
</dbReference>
<gene>
    <name evidence="5" type="ORF">FUAX_07100</name>
</gene>
<organism evidence="5 6">
    <name type="scientific">Fulvitalea axinellae</name>
    <dbReference type="NCBI Taxonomy" id="1182444"/>
    <lineage>
        <taxon>Bacteria</taxon>
        <taxon>Pseudomonadati</taxon>
        <taxon>Bacteroidota</taxon>
        <taxon>Cytophagia</taxon>
        <taxon>Cytophagales</taxon>
        <taxon>Persicobacteraceae</taxon>
        <taxon>Fulvitalea</taxon>
    </lineage>
</organism>
<dbReference type="Proteomes" id="UP001348817">
    <property type="component" value="Chromosome"/>
</dbReference>
<dbReference type="PROSITE" id="PS00041">
    <property type="entry name" value="HTH_ARAC_FAMILY_1"/>
    <property type="match status" value="1"/>
</dbReference>
<dbReference type="PANTHER" id="PTHR40055:SF1">
    <property type="entry name" value="TRANSCRIPTIONAL REGULATOR YGIV-RELATED"/>
    <property type="match status" value="1"/>
</dbReference>
<dbReference type="InterPro" id="IPR020449">
    <property type="entry name" value="Tscrpt_reg_AraC-type_HTH"/>
</dbReference>
<sequence length="308" mass="34998">MTFSEIKDKEYVKRVDTALRYIDCRLDERLTLESVATEACFSPYHFHRIFKVIIGEPLNAYILRKRIERASAELMHRPETSVGDVATRFGFGSNSSFTRAFKKHYGVSPTELRERLPGKFSKIGISESKIGQKTLILDEYIRNIENHLNWIMKNAKIEIKETPDVRIACLTHMGEEGVEKAFGEIIRWGAPKGITGRPETLMARVFHDSFRVTAPEKVRMSIGVVTDAPIGEEDSPVSAEVIGKGRKIVAGMEIPAEEFGKAWSSLFVWMTDNGFKKSEDGNPFEIYRNDPREHPEGKFLVDLCIPIE</sequence>
<keyword evidence="3" id="KW-0804">Transcription</keyword>
<dbReference type="Gene3D" id="1.10.10.60">
    <property type="entry name" value="Homeodomain-like"/>
    <property type="match status" value="2"/>
</dbReference>
<feature type="domain" description="HTH araC/xylS-type" evidence="4">
    <location>
        <begin position="16"/>
        <end position="115"/>
    </location>
</feature>
<dbReference type="Pfam" id="PF06445">
    <property type="entry name" value="GyrI-like"/>
    <property type="match status" value="1"/>
</dbReference>
<reference evidence="5 6" key="1">
    <citation type="submission" date="2021-12" db="EMBL/GenBank/DDBJ databases">
        <title>Genome sequencing of bacteria with rrn-lacking chromosome and rrn-plasmid.</title>
        <authorList>
            <person name="Anda M."/>
            <person name="Iwasaki W."/>
        </authorList>
    </citation>
    <scope>NUCLEOTIDE SEQUENCE [LARGE SCALE GENOMIC DNA]</scope>
    <source>
        <strain evidence="5 6">DSM 100852</strain>
    </source>
</reference>